<keyword evidence="7 8" id="KW-0472">Membrane</keyword>
<evidence type="ECO:0000256" key="4">
    <source>
        <dbReference type="ARBA" id="ARBA00022475"/>
    </source>
</evidence>
<accession>A0A084JEZ4</accession>
<evidence type="ECO:0000313" key="9">
    <source>
        <dbReference type="EMBL" id="KEZ87528.1"/>
    </source>
</evidence>
<dbReference type="eggNOG" id="COG1115">
    <property type="taxonomic scope" value="Bacteria"/>
</dbReference>
<feature type="transmembrane region" description="Helical" evidence="8">
    <location>
        <begin position="243"/>
        <end position="263"/>
    </location>
</feature>
<comment type="caution">
    <text evidence="9">The sequence shown here is derived from an EMBL/GenBank/DDBJ whole genome shotgun (WGS) entry which is preliminary data.</text>
</comment>
<evidence type="ECO:0000256" key="5">
    <source>
        <dbReference type="ARBA" id="ARBA00022692"/>
    </source>
</evidence>
<dbReference type="PROSITE" id="PS00873">
    <property type="entry name" value="NA_ALANINE_SYMP"/>
    <property type="match status" value="1"/>
</dbReference>
<evidence type="ECO:0000256" key="2">
    <source>
        <dbReference type="ARBA" id="ARBA00009261"/>
    </source>
</evidence>
<sequence length="524" mass="56613">MEGFFNSINKIFEFIVPVADFLWDFPTNFQWYSNIPIIGKFSLAILLLVGSGIYFTFKMGFVQCTKFKKGIKILAEKKSHEAGISPLASFLLSSAMRIGPGNIVGVTGAISVGGPGAIFWMWVSAFFGMATAFVEAVLAQIFKEKKDDEFVGGLPFYGMKILGNKRAIGIVLAVLFIVYAMFCIPAQTFNIVTSLSSVVETITGTVYERQSLLYYAITILLIASVVVTVFKGINGVTKVTDKLVPIMAIVYVGITLVIIIFNLDKVPVFFTAVFAGAFKPQAIFGGAFGVALAQGIKRGLMSNEAGQGTITMAAATADTDHPVEQGLVQALGVFLDTMVIATMTGIVVVMASLWAAESGVAWESIKGSKLTVYLTSVQYLIPGTAFDSIATIIISLCYGLFAFTTLLGMILFAEISGNFISKSKKCINTIRSLGAFIFVPFGCLTVLSGLELGNLWYISDLVNILVVYANVPILLLGCKIVFKALDNYNSTKGAKFNSLDIGIETPCWGNYGIDDYKEEKEVSM</sequence>
<evidence type="ECO:0000256" key="8">
    <source>
        <dbReference type="RuleBase" id="RU363064"/>
    </source>
</evidence>
<dbReference type="GO" id="GO:0005283">
    <property type="term" value="F:amino acid:sodium symporter activity"/>
    <property type="evidence" value="ECO:0007669"/>
    <property type="project" value="InterPro"/>
</dbReference>
<feature type="transmembrane region" description="Helical" evidence="8">
    <location>
        <begin position="41"/>
        <end position="61"/>
    </location>
</feature>
<dbReference type="Pfam" id="PF01235">
    <property type="entry name" value="Na_Ala_symp"/>
    <property type="match status" value="1"/>
</dbReference>
<gene>
    <name evidence="9" type="ORF">IO99_05505</name>
</gene>
<comment type="subcellular location">
    <subcellularLocation>
        <location evidence="1 8">Cell membrane</location>
        <topology evidence="1 8">Multi-pass membrane protein</topology>
    </subcellularLocation>
</comment>
<feature type="transmembrane region" description="Helical" evidence="8">
    <location>
        <begin position="389"/>
        <end position="412"/>
    </location>
</feature>
<dbReference type="AlphaFoldDB" id="A0A084JEZ4"/>
<evidence type="ECO:0000256" key="7">
    <source>
        <dbReference type="ARBA" id="ARBA00023136"/>
    </source>
</evidence>
<dbReference type="STRING" id="318464.IO99_05505"/>
<keyword evidence="3 8" id="KW-0813">Transport</keyword>
<name>A0A084JEZ4_9CLOT</name>
<dbReference type="Proteomes" id="UP000028542">
    <property type="component" value="Unassembled WGS sequence"/>
</dbReference>
<dbReference type="RefSeq" id="WP_035131078.1">
    <property type="nucleotide sequence ID" value="NZ_JPMD01000011.1"/>
</dbReference>
<protein>
    <recommendedName>
        <fullName evidence="11">Amino acid carrier protein</fullName>
    </recommendedName>
</protein>
<organism evidence="9 10">
    <name type="scientific">Clostridium sulfidigenes</name>
    <dbReference type="NCBI Taxonomy" id="318464"/>
    <lineage>
        <taxon>Bacteria</taxon>
        <taxon>Bacillati</taxon>
        <taxon>Bacillota</taxon>
        <taxon>Clostridia</taxon>
        <taxon>Eubacteriales</taxon>
        <taxon>Clostridiaceae</taxon>
        <taxon>Clostridium</taxon>
    </lineage>
</organism>
<feature type="transmembrane region" description="Helical" evidence="8">
    <location>
        <begin position="167"/>
        <end position="192"/>
    </location>
</feature>
<dbReference type="NCBIfam" id="TIGR00835">
    <property type="entry name" value="agcS"/>
    <property type="match status" value="1"/>
</dbReference>
<feature type="transmembrane region" description="Helical" evidence="8">
    <location>
        <begin position="333"/>
        <end position="356"/>
    </location>
</feature>
<evidence type="ECO:0008006" key="11">
    <source>
        <dbReference type="Google" id="ProtNLM"/>
    </source>
</evidence>
<keyword evidence="6 8" id="KW-1133">Transmembrane helix</keyword>
<feature type="transmembrane region" description="Helical" evidence="8">
    <location>
        <begin position="119"/>
        <end position="138"/>
    </location>
</feature>
<dbReference type="PANTHER" id="PTHR30330">
    <property type="entry name" value="AGSS FAMILY TRANSPORTER, SODIUM-ALANINE"/>
    <property type="match status" value="1"/>
</dbReference>
<dbReference type="PANTHER" id="PTHR30330:SF1">
    <property type="entry name" value="AMINO-ACID CARRIER PROTEIN ALST"/>
    <property type="match status" value="1"/>
</dbReference>
<dbReference type="GO" id="GO:0005886">
    <property type="term" value="C:plasma membrane"/>
    <property type="evidence" value="ECO:0007669"/>
    <property type="project" value="UniProtKB-SubCell"/>
</dbReference>
<comment type="similarity">
    <text evidence="2 8">Belongs to the alanine or glycine:cation symporter (AGCS) (TC 2.A.25) family.</text>
</comment>
<feature type="transmembrane region" description="Helical" evidence="8">
    <location>
        <begin position="433"/>
        <end position="458"/>
    </location>
</feature>
<evidence type="ECO:0000256" key="3">
    <source>
        <dbReference type="ARBA" id="ARBA00022448"/>
    </source>
</evidence>
<dbReference type="EMBL" id="JPMD01000011">
    <property type="protein sequence ID" value="KEZ87528.1"/>
    <property type="molecule type" value="Genomic_DNA"/>
</dbReference>
<evidence type="ECO:0000256" key="1">
    <source>
        <dbReference type="ARBA" id="ARBA00004651"/>
    </source>
</evidence>
<dbReference type="PRINTS" id="PR00175">
    <property type="entry name" value="NAALASMPORT"/>
</dbReference>
<dbReference type="InterPro" id="IPR001463">
    <property type="entry name" value="Na/Ala_symport"/>
</dbReference>
<keyword evidence="4 8" id="KW-1003">Cell membrane</keyword>
<evidence type="ECO:0000256" key="6">
    <source>
        <dbReference type="ARBA" id="ARBA00022989"/>
    </source>
</evidence>
<feature type="transmembrane region" description="Helical" evidence="8">
    <location>
        <begin position="464"/>
        <end position="482"/>
    </location>
</feature>
<keyword evidence="5 8" id="KW-0812">Transmembrane</keyword>
<proteinExistence type="inferred from homology"/>
<keyword evidence="10" id="KW-1185">Reference proteome</keyword>
<feature type="transmembrane region" description="Helical" evidence="8">
    <location>
        <begin position="212"/>
        <end position="231"/>
    </location>
</feature>
<reference evidence="9 10" key="1">
    <citation type="submission" date="2014-07" db="EMBL/GenBank/DDBJ databases">
        <title>Draft genome of Clostridium sulfidigenes 113A isolated from sediments associated with methane hydrate from Krishna Godavari basin.</title>
        <authorList>
            <person name="Honkalas V.S."/>
            <person name="Dabir A.P."/>
            <person name="Arora P."/>
            <person name="Dhakephalkar P.K."/>
        </authorList>
    </citation>
    <scope>NUCLEOTIDE SEQUENCE [LARGE SCALE GENOMIC DNA]</scope>
    <source>
        <strain evidence="9 10">113A</strain>
    </source>
</reference>
<feature type="transmembrane region" description="Helical" evidence="8">
    <location>
        <begin position="269"/>
        <end position="293"/>
    </location>
</feature>
<keyword evidence="8" id="KW-0769">Symport</keyword>
<evidence type="ECO:0000313" key="10">
    <source>
        <dbReference type="Proteomes" id="UP000028542"/>
    </source>
</evidence>